<keyword evidence="4 7" id="KW-1133">Transmembrane helix</keyword>
<sequence>MPLIEHLLELRSRLFKACIGIVLGTIVSLVFVKQVLAFLERPYDQAARALGMKNPGLQILAPTDLLVLELKIALYVGLLIAAPIWLYQLWSFITPGLHKNERRWAYSFVAVASPLFFGGAVLAYFVISRGLEFLLPSGNSGIIANLELSKYIDFVTGMMVLFGCGFEFPLIVVMLNFAGLISARRLLSWWRVSIFVMFLFAAVVTPTPDPFGMTALALPMTALYFLAVGVAFAHDRRKAKAAAAAGFGNVSDDEASPITYDLDEIDNPDTSGYVDTVRSTEIEPAPRRRYDDDAT</sequence>
<dbReference type="EMBL" id="BAAANY010000020">
    <property type="protein sequence ID" value="GAA1694736.1"/>
    <property type="molecule type" value="Genomic_DNA"/>
</dbReference>
<dbReference type="Pfam" id="PF00902">
    <property type="entry name" value="TatC"/>
    <property type="match status" value="1"/>
</dbReference>
<keyword evidence="3 7" id="KW-0653">Protein transport</keyword>
<comment type="function">
    <text evidence="7">Part of the twin-arginine translocation (Tat) system that transports large folded proteins containing a characteristic twin-arginine motif in their signal peptide across membranes. Together with TatB, TatC is part of a receptor directly interacting with Tat signal peptides.</text>
</comment>
<dbReference type="RefSeq" id="WP_344312906.1">
    <property type="nucleotide sequence ID" value="NZ_BAAANY010000020.1"/>
</dbReference>
<feature type="transmembrane region" description="Helical" evidence="7">
    <location>
        <begin position="72"/>
        <end position="93"/>
    </location>
</feature>
<keyword evidence="7" id="KW-0813">Transport</keyword>
<keyword evidence="5 7" id="KW-0811">Translocation</keyword>
<feature type="transmembrane region" description="Helical" evidence="7">
    <location>
        <begin position="189"/>
        <end position="205"/>
    </location>
</feature>
<dbReference type="Proteomes" id="UP001500618">
    <property type="component" value="Unassembled WGS sequence"/>
</dbReference>
<reference evidence="8 9" key="1">
    <citation type="journal article" date="2019" name="Int. J. Syst. Evol. Microbiol.">
        <title>The Global Catalogue of Microorganisms (GCM) 10K type strain sequencing project: providing services to taxonomists for standard genome sequencing and annotation.</title>
        <authorList>
            <consortium name="The Broad Institute Genomics Platform"/>
            <consortium name="The Broad Institute Genome Sequencing Center for Infectious Disease"/>
            <person name="Wu L."/>
            <person name="Ma J."/>
        </authorList>
    </citation>
    <scope>NUCLEOTIDE SEQUENCE [LARGE SCALE GENOMIC DNA]</scope>
    <source>
        <strain evidence="8 9">JCM 14718</strain>
    </source>
</reference>
<feature type="transmembrane region" description="Helical" evidence="7">
    <location>
        <begin position="211"/>
        <end position="233"/>
    </location>
</feature>
<dbReference type="InterPro" id="IPR002033">
    <property type="entry name" value="TatC"/>
</dbReference>
<evidence type="ECO:0000256" key="7">
    <source>
        <dbReference type="HAMAP-Rule" id="MF_00902"/>
    </source>
</evidence>
<comment type="similarity">
    <text evidence="7">Belongs to the TatC family.</text>
</comment>
<dbReference type="HAMAP" id="MF_00902">
    <property type="entry name" value="TatC"/>
    <property type="match status" value="1"/>
</dbReference>
<evidence type="ECO:0000256" key="6">
    <source>
        <dbReference type="ARBA" id="ARBA00023136"/>
    </source>
</evidence>
<comment type="subunit">
    <text evidence="7">The Tat system comprises two distinct complexes: a TatABC complex, containing multiple copies of TatA, TatB and TatC subunits, and a separate TatA complex, containing only TatA subunits. Substrates initially bind to the TatABC complex, which probably triggers association of the separate TatA complex to form the active translocon.</text>
</comment>
<dbReference type="PANTHER" id="PTHR30371">
    <property type="entry name" value="SEC-INDEPENDENT PROTEIN TRANSLOCASE PROTEIN TATC"/>
    <property type="match status" value="1"/>
</dbReference>
<dbReference type="PANTHER" id="PTHR30371:SF0">
    <property type="entry name" value="SEC-INDEPENDENT PROTEIN TRANSLOCASE PROTEIN TATC, CHLOROPLASTIC-RELATED"/>
    <property type="match status" value="1"/>
</dbReference>
<keyword evidence="9" id="KW-1185">Reference proteome</keyword>
<evidence type="ECO:0000256" key="3">
    <source>
        <dbReference type="ARBA" id="ARBA00022927"/>
    </source>
</evidence>
<gene>
    <name evidence="7 8" type="primary">tatC</name>
    <name evidence="8" type="ORF">GCM10009765_49990</name>
</gene>
<organism evidence="8 9">
    <name type="scientific">Fodinicola feengrottensis</name>
    <dbReference type="NCBI Taxonomy" id="435914"/>
    <lineage>
        <taxon>Bacteria</taxon>
        <taxon>Bacillati</taxon>
        <taxon>Actinomycetota</taxon>
        <taxon>Actinomycetes</taxon>
        <taxon>Mycobacteriales</taxon>
        <taxon>Fodinicola</taxon>
    </lineage>
</organism>
<dbReference type="PRINTS" id="PR01840">
    <property type="entry name" value="TATCFAMILY"/>
</dbReference>
<keyword evidence="7" id="KW-1003">Cell membrane</keyword>
<name>A0ABN2HX29_9ACTN</name>
<evidence type="ECO:0000313" key="9">
    <source>
        <dbReference type="Proteomes" id="UP001500618"/>
    </source>
</evidence>
<evidence type="ECO:0000256" key="4">
    <source>
        <dbReference type="ARBA" id="ARBA00022989"/>
    </source>
</evidence>
<dbReference type="NCBIfam" id="TIGR00945">
    <property type="entry name" value="tatC"/>
    <property type="match status" value="1"/>
</dbReference>
<protein>
    <recommendedName>
        <fullName evidence="7">Sec-independent protein translocase protein TatC</fullName>
    </recommendedName>
</protein>
<evidence type="ECO:0000313" key="8">
    <source>
        <dbReference type="EMBL" id="GAA1694736.1"/>
    </source>
</evidence>
<keyword evidence="6 7" id="KW-0472">Membrane</keyword>
<feature type="transmembrane region" description="Helical" evidence="7">
    <location>
        <begin position="14"/>
        <end position="32"/>
    </location>
</feature>
<feature type="transmembrane region" description="Helical" evidence="7">
    <location>
        <begin position="154"/>
        <end position="177"/>
    </location>
</feature>
<evidence type="ECO:0000256" key="2">
    <source>
        <dbReference type="ARBA" id="ARBA00022692"/>
    </source>
</evidence>
<proteinExistence type="inferred from homology"/>
<feature type="transmembrane region" description="Helical" evidence="7">
    <location>
        <begin position="105"/>
        <end position="127"/>
    </location>
</feature>
<accession>A0ABN2HX29</accession>
<keyword evidence="2 7" id="KW-0812">Transmembrane</keyword>
<evidence type="ECO:0000256" key="5">
    <source>
        <dbReference type="ARBA" id="ARBA00023010"/>
    </source>
</evidence>
<comment type="subcellular location">
    <subcellularLocation>
        <location evidence="7">Cell membrane</location>
        <topology evidence="7">Multi-pass membrane protein</topology>
    </subcellularLocation>
    <subcellularLocation>
        <location evidence="1">Membrane</location>
        <topology evidence="1">Multi-pass membrane protein</topology>
    </subcellularLocation>
</comment>
<comment type="caution">
    <text evidence="8">The sequence shown here is derived from an EMBL/GenBank/DDBJ whole genome shotgun (WGS) entry which is preliminary data.</text>
</comment>
<evidence type="ECO:0000256" key="1">
    <source>
        <dbReference type="ARBA" id="ARBA00004141"/>
    </source>
</evidence>